<dbReference type="Pfam" id="PF01364">
    <property type="entry name" value="Peptidase_C25"/>
    <property type="match status" value="1"/>
</dbReference>
<dbReference type="EMBL" id="JAFMYV010000008">
    <property type="protein sequence ID" value="MBO0938055.1"/>
    <property type="molecule type" value="Genomic_DNA"/>
</dbReference>
<evidence type="ECO:0000256" key="1">
    <source>
        <dbReference type="ARBA" id="ARBA00022729"/>
    </source>
</evidence>
<dbReference type="GO" id="GO:0008234">
    <property type="term" value="F:cysteine-type peptidase activity"/>
    <property type="evidence" value="ECO:0007669"/>
    <property type="project" value="InterPro"/>
</dbReference>
<protein>
    <submittedName>
        <fullName evidence="3">Type IX secretion system sortase PorU</fullName>
    </submittedName>
</protein>
<feature type="domain" description="Gingipain" evidence="2">
    <location>
        <begin position="357"/>
        <end position="734"/>
    </location>
</feature>
<dbReference type="AlphaFoldDB" id="A0A939GJR1"/>
<evidence type="ECO:0000313" key="4">
    <source>
        <dbReference type="Proteomes" id="UP000664034"/>
    </source>
</evidence>
<dbReference type="Gene3D" id="3.40.50.10390">
    <property type="entry name" value="Gingipain r, domain 1"/>
    <property type="match status" value="1"/>
</dbReference>
<dbReference type="InterPro" id="IPR029030">
    <property type="entry name" value="Caspase-like_dom_sf"/>
</dbReference>
<dbReference type="InterPro" id="IPR029031">
    <property type="entry name" value="Gingipain_N_sf"/>
</dbReference>
<evidence type="ECO:0000313" key="3">
    <source>
        <dbReference type="EMBL" id="MBO0938055.1"/>
    </source>
</evidence>
<keyword evidence="4" id="KW-1185">Reference proteome</keyword>
<dbReference type="CDD" id="cd02258">
    <property type="entry name" value="Peptidase_C25_N"/>
    <property type="match status" value="1"/>
</dbReference>
<sequence>MLGTGVYKLDYTLLTQLDPAFKTADPRQFRVYGNGGAPLPQANNIPRATDLTETAIQVTGESDGRFDATDGVYFYAAGPKTIYFDKVEKRLRHQLNPYSDTTFYFLTVADGQGKRVGVRAVGTPPNNRVISTYDHYDFYERDTTTLTSSGRQWWGDYFGTYPQQIFPFTVPGRVPGAQSIVTLNVVGVSPRSSSFSLSLNNVDLGTAKFDSISAYEFAPRGSLRQIISRSVLPVTPDEMRFMLTFNRDGNGGGAAYMDYFSIQTPREIRQYDRPVTVRGGAGQYIAKQATGELQIWNITNVAEPVQQAYTLTNGQAIWSAPDSSAFLLHTLAMAGAPASVKAVPNQNIHAASTPNLLIITPQAWLDQAERLAQFRRKNDNLTVLVVTTAQVFNEFSSGQPDPTALRDACRYFDKKQSGTLRYLLLFGDASFDYRNKTFSVTPAQLQNLVPTYESRESLDPVRSFTSDDYFGFLQDDAGEWAENATGNHKLNIGVGRLAVKTPAEARNVVDKLIRYASDTRLLGDWRTRLMLVADDGDGNIHQNDADQLASFVERRHPEFRPQRLFLDAFKQDTIQLPNQPANYVNERAPVVNQTINRALDEGRLIINYAGHGGTVGWAQEQILTVGDILTWKNTRMPLFVTATCQFGRYDDPNVVSGAELAQLDRGGAIGLLTTARPVYANTNFLLNTAFYGAIFKAVEGKISRLGDVMRETKNNSFSDVLNRNFTLLGDPSMAMAAPRLSVVFTQLNGQTTPAVRLDTLRADQLTKLKIDTLRGGQRVTFSGEVRGVNANQPLTDFNGTVRVVVYDKPLNLLTRGTERTNPFPYRAYESVLYAGNATVQQGRFSVAFTVPNDVNPAVGFGRVYAYAVRGDSTADAFGGYQSLVLGGKSTVVTDTRPPSLTLSLVGIDPAATQPVVPGPVVNVRIQVADDTGVNLTQTTANHGPTLQLDNNTPVRIADYFSGTADGRGGEFVFPVRDLVPGSYAVRVRVFDLNNNPADATLAFKVSDQPPMSLLNLTAVPNPMQEQSQWQFSHNRTGQNLTLNWQLLDLKGRILTERQQTCYDCPGTVNVDGWNSAQSPMPAGMYLLRLRARIDETAEQATATSRVLKVD</sequence>
<dbReference type="Gene3D" id="3.40.50.1460">
    <property type="match status" value="1"/>
</dbReference>
<name>A0A939GJR1_9BACT</name>
<dbReference type="NCBIfam" id="NF033707">
    <property type="entry name" value="T9SS_sortase"/>
    <property type="match status" value="1"/>
</dbReference>
<keyword evidence="1" id="KW-0732">Signal</keyword>
<comment type="caution">
    <text evidence="3">The sequence shown here is derived from an EMBL/GenBank/DDBJ whole genome shotgun (WGS) entry which is preliminary data.</text>
</comment>
<gene>
    <name evidence="3" type="primary">porU</name>
    <name evidence="3" type="ORF">J2I47_15990</name>
</gene>
<dbReference type="SUPFAM" id="SSF52129">
    <property type="entry name" value="Caspase-like"/>
    <property type="match status" value="1"/>
</dbReference>
<dbReference type="Proteomes" id="UP000664034">
    <property type="component" value="Unassembled WGS sequence"/>
</dbReference>
<organism evidence="3 4">
    <name type="scientific">Fibrella rubiginis</name>
    <dbReference type="NCBI Taxonomy" id="2817060"/>
    <lineage>
        <taxon>Bacteria</taxon>
        <taxon>Pseudomonadati</taxon>
        <taxon>Bacteroidota</taxon>
        <taxon>Cytophagia</taxon>
        <taxon>Cytophagales</taxon>
        <taxon>Spirosomataceae</taxon>
        <taxon>Fibrella</taxon>
    </lineage>
</organism>
<dbReference type="GO" id="GO:0006508">
    <property type="term" value="P:proteolysis"/>
    <property type="evidence" value="ECO:0007669"/>
    <property type="project" value="InterPro"/>
</dbReference>
<evidence type="ECO:0000259" key="2">
    <source>
        <dbReference type="Pfam" id="PF01364"/>
    </source>
</evidence>
<proteinExistence type="predicted"/>
<reference evidence="3" key="1">
    <citation type="submission" date="2021-03" db="EMBL/GenBank/DDBJ databases">
        <title>Fibrella sp. HMF5335 genome sequencing and assembly.</title>
        <authorList>
            <person name="Kang H."/>
            <person name="Kim H."/>
            <person name="Bae S."/>
            <person name="Joh K."/>
        </authorList>
    </citation>
    <scope>NUCLEOTIDE SEQUENCE</scope>
    <source>
        <strain evidence="3">HMF5335</strain>
    </source>
</reference>
<accession>A0A939GJR1</accession>
<dbReference type="InterPro" id="IPR001769">
    <property type="entry name" value="Gingipain"/>
</dbReference>